<gene>
    <name evidence="9" type="ORF">ABXS05_00105</name>
</gene>
<dbReference type="InterPro" id="IPR002898">
    <property type="entry name" value="MotA_ExbB_proton_chnl"/>
</dbReference>
<evidence type="ECO:0000313" key="10">
    <source>
        <dbReference type="Proteomes" id="UP001555786"/>
    </source>
</evidence>
<comment type="subcellular location">
    <subcellularLocation>
        <location evidence="1">Cell membrane</location>
        <topology evidence="1">Multi-pass membrane protein</topology>
    </subcellularLocation>
    <subcellularLocation>
        <location evidence="6">Membrane</location>
        <topology evidence="6">Multi-pass membrane protein</topology>
    </subcellularLocation>
</comment>
<dbReference type="EMBL" id="JBFNQD010000001">
    <property type="protein sequence ID" value="MEW9303920.1"/>
    <property type="molecule type" value="Genomic_DNA"/>
</dbReference>
<keyword evidence="10" id="KW-1185">Reference proteome</keyword>
<evidence type="ECO:0000256" key="3">
    <source>
        <dbReference type="ARBA" id="ARBA00022692"/>
    </source>
</evidence>
<feature type="transmembrane region" description="Helical" evidence="7">
    <location>
        <begin position="47"/>
        <end position="69"/>
    </location>
</feature>
<accession>A0ABV3PE65</accession>
<dbReference type="Proteomes" id="UP001555786">
    <property type="component" value="Unassembled WGS sequence"/>
</dbReference>
<evidence type="ECO:0000256" key="6">
    <source>
        <dbReference type="RuleBase" id="RU004057"/>
    </source>
</evidence>
<name>A0ABV3PE65_9HYPH</name>
<reference evidence="9 10" key="1">
    <citation type="submission" date="2024-07" db="EMBL/GenBank/DDBJ databases">
        <title>Description of Labrys sedimenti sp. nov., isolated from a diclofenac-degrading enrichment culture.</title>
        <authorList>
            <person name="Tancsics A."/>
            <person name="Csepanyi A."/>
        </authorList>
    </citation>
    <scope>NUCLEOTIDE SEQUENCE [LARGE SCALE GENOMIC DNA]</scope>
    <source>
        <strain evidence="9 10">LMG 23578</strain>
    </source>
</reference>
<comment type="caution">
    <text evidence="9">The sequence shown here is derived from an EMBL/GenBank/DDBJ whole genome shotgun (WGS) entry which is preliminary data.</text>
</comment>
<feature type="domain" description="MotA/TolQ/ExbB proton channel" evidence="8">
    <location>
        <begin position="150"/>
        <end position="226"/>
    </location>
</feature>
<sequence length="249" mass="27015">MSERQPRLSGADPLLPWLIFTGVSIFAFLVLWYFGFIAKMIDEDRTYISVVIVLLYVASSLHCLWRIVFIGREGEAARRTAQWVIRGGKSALATMGSVPDGKLGQGLVAGHIRDLVTKADLQGSARLDQTLLLRVLADRLRGSNRYGAFASDTLMKLGLLGTIVGFIMMLAPIAGLDTDSKEAVRSSMSLMSGGMAVAMYTTLVGLIGSIMIKVQYHFLDGATSRIFSFAVDLTEVHVISALEAQRAPG</sequence>
<keyword evidence="5 7" id="KW-0472">Membrane</keyword>
<evidence type="ECO:0000256" key="4">
    <source>
        <dbReference type="ARBA" id="ARBA00022989"/>
    </source>
</evidence>
<keyword evidence="6" id="KW-0813">Transport</keyword>
<proteinExistence type="inferred from homology"/>
<keyword evidence="3 7" id="KW-0812">Transmembrane</keyword>
<evidence type="ECO:0000256" key="1">
    <source>
        <dbReference type="ARBA" id="ARBA00004651"/>
    </source>
</evidence>
<evidence type="ECO:0000256" key="7">
    <source>
        <dbReference type="SAM" id="Phobius"/>
    </source>
</evidence>
<feature type="transmembrane region" description="Helical" evidence="7">
    <location>
        <begin position="14"/>
        <end position="35"/>
    </location>
</feature>
<comment type="similarity">
    <text evidence="6">Belongs to the exbB/tolQ family.</text>
</comment>
<dbReference type="RefSeq" id="WP_367622493.1">
    <property type="nucleotide sequence ID" value="NZ_JBFNQD010000001.1"/>
</dbReference>
<keyword evidence="2" id="KW-1003">Cell membrane</keyword>
<evidence type="ECO:0000313" key="9">
    <source>
        <dbReference type="EMBL" id="MEW9303920.1"/>
    </source>
</evidence>
<feature type="transmembrane region" description="Helical" evidence="7">
    <location>
        <begin position="188"/>
        <end position="212"/>
    </location>
</feature>
<dbReference type="Pfam" id="PF01618">
    <property type="entry name" value="MotA_ExbB"/>
    <property type="match status" value="1"/>
</dbReference>
<feature type="transmembrane region" description="Helical" evidence="7">
    <location>
        <begin position="157"/>
        <end position="176"/>
    </location>
</feature>
<keyword evidence="6" id="KW-0653">Protein transport</keyword>
<keyword evidence="4 7" id="KW-1133">Transmembrane helix</keyword>
<evidence type="ECO:0000256" key="5">
    <source>
        <dbReference type="ARBA" id="ARBA00023136"/>
    </source>
</evidence>
<protein>
    <submittedName>
        <fullName evidence="9">MotA/TolQ/ExbB proton channel family protein</fullName>
    </submittedName>
</protein>
<evidence type="ECO:0000256" key="2">
    <source>
        <dbReference type="ARBA" id="ARBA00022475"/>
    </source>
</evidence>
<organism evidence="9 10">
    <name type="scientific">Labrys neptuniae</name>
    <dbReference type="NCBI Taxonomy" id="376174"/>
    <lineage>
        <taxon>Bacteria</taxon>
        <taxon>Pseudomonadati</taxon>
        <taxon>Pseudomonadota</taxon>
        <taxon>Alphaproteobacteria</taxon>
        <taxon>Hyphomicrobiales</taxon>
        <taxon>Xanthobacteraceae</taxon>
        <taxon>Labrys</taxon>
    </lineage>
</organism>
<evidence type="ECO:0000259" key="8">
    <source>
        <dbReference type="Pfam" id="PF01618"/>
    </source>
</evidence>